<protein>
    <submittedName>
        <fullName evidence="1">Uncharacterized protein</fullName>
    </submittedName>
</protein>
<dbReference type="AlphaFoldDB" id="G7VGT8"/>
<dbReference type="KEGG" id="pyr:P186_0467"/>
<dbReference type="Proteomes" id="UP000005867">
    <property type="component" value="Chromosome"/>
</dbReference>
<evidence type="ECO:0000313" key="1">
    <source>
        <dbReference type="EMBL" id="AET31921.1"/>
    </source>
</evidence>
<reference evidence="1 2" key="1">
    <citation type="journal article" date="2012" name="J. Bacteriol.">
        <title>Complete genome sequence of strain 1860, a crenarchaeon of the genus pyrobaculum able to grow with various electron acceptors.</title>
        <authorList>
            <person name="Mardanov A.V."/>
            <person name="Gumerov V.M."/>
            <person name="Slobodkina G.B."/>
            <person name="Beletsky A.V."/>
            <person name="Bonch-Osmolovskaya E.A."/>
            <person name="Ravin N.V."/>
            <person name="Skryabin K.G."/>
        </authorList>
    </citation>
    <scope>NUCLEOTIDE SEQUENCE [LARGE SCALE GENOMIC DNA]</scope>
    <source>
        <strain evidence="1 2">1860</strain>
    </source>
</reference>
<organism evidence="1 2">
    <name type="scientific">Pyrobaculum ferrireducens</name>
    <dbReference type="NCBI Taxonomy" id="1104324"/>
    <lineage>
        <taxon>Archaea</taxon>
        <taxon>Thermoproteota</taxon>
        <taxon>Thermoprotei</taxon>
        <taxon>Thermoproteales</taxon>
        <taxon>Thermoproteaceae</taxon>
        <taxon>Pyrobaculum</taxon>
    </lineage>
</organism>
<dbReference type="RefSeq" id="WP_014287749.1">
    <property type="nucleotide sequence ID" value="NC_016645.1"/>
</dbReference>
<dbReference type="BioCyc" id="PSP1104324:GJSN-456-MONOMER"/>
<accession>G7VGT8</accession>
<proteinExistence type="predicted"/>
<sequence length="184" mass="20126">MFADIRERLERIRAELGGEAAGEAWRYAYAVGREVIKALISVHEGSLKAVATVEQALRLTAFAGAATESIIALHHGLYSEAVVSAVAGAIALVEEGRFERAVEYVKRAAEAAYEALRDVFEKARVALERLYELFVEAIARVVAWVDEHRAWLFLAAAAAADIIVWAFARDVFGSIELGEVCVSF</sequence>
<keyword evidence="2" id="KW-1185">Reference proteome</keyword>
<dbReference type="STRING" id="1104324.P186_0467"/>
<evidence type="ECO:0000313" key="2">
    <source>
        <dbReference type="Proteomes" id="UP000005867"/>
    </source>
</evidence>
<dbReference type="OrthoDB" id="386225at2157"/>
<gene>
    <name evidence="1" type="ORF">P186_0467</name>
</gene>
<dbReference type="EMBL" id="CP003098">
    <property type="protein sequence ID" value="AET31921.1"/>
    <property type="molecule type" value="Genomic_DNA"/>
</dbReference>
<dbReference type="eggNOG" id="arCOG07952">
    <property type="taxonomic scope" value="Archaea"/>
</dbReference>
<dbReference type="HOGENOM" id="CLU_1465164_0_0_2"/>
<name>G7VGT8_9CREN</name>
<dbReference type="GeneID" id="11594732"/>